<comment type="catalytic activity">
    <reaction evidence="1">
        <text>ATP + protein L-histidine = ADP + protein N-phospho-L-histidine.</text>
        <dbReference type="EC" id="2.7.13.3"/>
    </reaction>
</comment>
<gene>
    <name evidence="8" type="ORF">N44_00521</name>
</gene>
<dbReference type="Pfam" id="PF00512">
    <property type="entry name" value="HisKA"/>
    <property type="match status" value="1"/>
</dbReference>
<evidence type="ECO:0000256" key="5">
    <source>
        <dbReference type="ARBA" id="ARBA00022777"/>
    </source>
</evidence>
<accession>A0A0A1VS05</accession>
<name>A0A0A1VS05_MICAE</name>
<dbReference type="SUPFAM" id="SSF55874">
    <property type="entry name" value="ATPase domain of HSP90 chaperone/DNA topoisomerase II/histidine kinase"/>
    <property type="match status" value="1"/>
</dbReference>
<dbReference type="Gene3D" id="1.10.287.130">
    <property type="match status" value="1"/>
</dbReference>
<keyword evidence="3" id="KW-0597">Phosphoprotein</keyword>
<keyword evidence="6" id="KW-0902">Two-component regulatory system</keyword>
<dbReference type="GO" id="GO:0000155">
    <property type="term" value="F:phosphorelay sensor kinase activity"/>
    <property type="evidence" value="ECO:0007669"/>
    <property type="project" value="InterPro"/>
</dbReference>
<dbReference type="InterPro" id="IPR003594">
    <property type="entry name" value="HATPase_dom"/>
</dbReference>
<dbReference type="InterPro" id="IPR004358">
    <property type="entry name" value="Sig_transdc_His_kin-like_C"/>
</dbReference>
<dbReference type="SMART" id="SM00387">
    <property type="entry name" value="HATPase_c"/>
    <property type="match status" value="1"/>
</dbReference>
<dbReference type="Pfam" id="PF02518">
    <property type="entry name" value="HATPase_c"/>
    <property type="match status" value="1"/>
</dbReference>
<keyword evidence="5 8" id="KW-0418">Kinase</keyword>
<evidence type="ECO:0000256" key="1">
    <source>
        <dbReference type="ARBA" id="ARBA00000085"/>
    </source>
</evidence>
<dbReference type="SUPFAM" id="SSF47384">
    <property type="entry name" value="Homodimeric domain of signal transducing histidine kinase"/>
    <property type="match status" value="1"/>
</dbReference>
<evidence type="ECO:0000256" key="6">
    <source>
        <dbReference type="ARBA" id="ARBA00023012"/>
    </source>
</evidence>
<proteinExistence type="predicted"/>
<dbReference type="CDD" id="cd00075">
    <property type="entry name" value="HATPase"/>
    <property type="match status" value="1"/>
</dbReference>
<dbReference type="InterPro" id="IPR036890">
    <property type="entry name" value="HATPase_C_sf"/>
</dbReference>
<feature type="domain" description="Histidine kinase" evidence="7">
    <location>
        <begin position="165"/>
        <end position="410"/>
    </location>
</feature>
<dbReference type="PROSITE" id="PS50109">
    <property type="entry name" value="HIS_KIN"/>
    <property type="match status" value="1"/>
</dbReference>
<evidence type="ECO:0000256" key="3">
    <source>
        <dbReference type="ARBA" id="ARBA00022553"/>
    </source>
</evidence>
<dbReference type="Gene3D" id="3.30.450.40">
    <property type="match status" value="1"/>
</dbReference>
<dbReference type="InterPro" id="IPR003018">
    <property type="entry name" value="GAF"/>
</dbReference>
<dbReference type="InterPro" id="IPR029016">
    <property type="entry name" value="GAF-like_dom_sf"/>
</dbReference>
<dbReference type="PRINTS" id="PR00344">
    <property type="entry name" value="BCTRLSENSOR"/>
</dbReference>
<evidence type="ECO:0000313" key="9">
    <source>
        <dbReference type="Proteomes" id="UP000030321"/>
    </source>
</evidence>
<dbReference type="SMART" id="SM00388">
    <property type="entry name" value="HisKA"/>
    <property type="match status" value="1"/>
</dbReference>
<evidence type="ECO:0000256" key="4">
    <source>
        <dbReference type="ARBA" id="ARBA00022679"/>
    </source>
</evidence>
<organism evidence="8 9">
    <name type="scientific">Microcystis aeruginosa NIES-44</name>
    <dbReference type="NCBI Taxonomy" id="449439"/>
    <lineage>
        <taxon>Bacteria</taxon>
        <taxon>Bacillati</taxon>
        <taxon>Cyanobacteriota</taxon>
        <taxon>Cyanophyceae</taxon>
        <taxon>Oscillatoriophycideae</taxon>
        <taxon>Chroococcales</taxon>
        <taxon>Microcystaceae</taxon>
        <taxon>Microcystis</taxon>
    </lineage>
</organism>
<sequence length="418" mass="46667">MAFSSPSRTPLSDDFIALCQAQMELLREQMEADRSAVYLTEPLSSNLIPVVVYPPFNPPYPQKKRLSLQPGQPEADLLTAVKLEDLSHLWSNQETVSSHRLFLPLMYEEGMIGLLVTTREKRPWQSWELTQMEKITQTLALACVLDRQLGEERYYRQWQSQRLDTFLHQIRNPLTALKTFGKLLLKRLLAEEGNDPAITGILRESDRVRDLIAEFEAQIQQESENYPTVDIPLLQGQSSPTAFLLPAGSGPLTPIDLHDLLDPLLLSAQAVAKERNLSLETIHGEDIPLIRANIPSLREVFSNLIDNALKYTPAGGKVTVEVKNVKNSVEIVFKDTGYGIPRSDQERIFQRHYRGVQAGGDIPGTGLGLAIAKELITSMGGTIEFISPNPEPTSSLYPGTVFRVSMPVMPDDNLSIGK</sequence>
<dbReference type="InterPro" id="IPR036097">
    <property type="entry name" value="HisK_dim/P_sf"/>
</dbReference>
<dbReference type="InterPro" id="IPR003661">
    <property type="entry name" value="HisK_dim/P_dom"/>
</dbReference>
<dbReference type="PANTHER" id="PTHR43711:SF26">
    <property type="entry name" value="SENSOR HISTIDINE KINASE RCSC"/>
    <property type="match status" value="1"/>
</dbReference>
<dbReference type="SUPFAM" id="SSF55781">
    <property type="entry name" value="GAF domain-like"/>
    <property type="match status" value="1"/>
</dbReference>
<protein>
    <recommendedName>
        <fullName evidence="2">histidine kinase</fullName>
        <ecNumber evidence="2">2.7.13.3</ecNumber>
    </recommendedName>
</protein>
<evidence type="ECO:0000259" key="7">
    <source>
        <dbReference type="PROSITE" id="PS50109"/>
    </source>
</evidence>
<comment type="caution">
    <text evidence="8">The sequence shown here is derived from an EMBL/GenBank/DDBJ whole genome shotgun (WGS) entry which is preliminary data.</text>
</comment>
<dbReference type="CDD" id="cd00082">
    <property type="entry name" value="HisKA"/>
    <property type="match status" value="1"/>
</dbReference>
<dbReference type="InterPro" id="IPR005467">
    <property type="entry name" value="His_kinase_dom"/>
</dbReference>
<dbReference type="Gene3D" id="3.30.565.10">
    <property type="entry name" value="Histidine kinase-like ATPase, C-terminal domain"/>
    <property type="match status" value="1"/>
</dbReference>
<dbReference type="Proteomes" id="UP000030321">
    <property type="component" value="Unassembled WGS sequence"/>
</dbReference>
<dbReference type="AlphaFoldDB" id="A0A0A1VS05"/>
<dbReference type="PANTHER" id="PTHR43711">
    <property type="entry name" value="TWO-COMPONENT HISTIDINE KINASE"/>
    <property type="match status" value="1"/>
</dbReference>
<evidence type="ECO:0000313" key="8">
    <source>
        <dbReference type="EMBL" id="GAL92233.1"/>
    </source>
</evidence>
<dbReference type="Pfam" id="PF01590">
    <property type="entry name" value="GAF"/>
    <property type="match status" value="1"/>
</dbReference>
<dbReference type="EC" id="2.7.13.3" evidence="2"/>
<evidence type="ECO:0000256" key="2">
    <source>
        <dbReference type="ARBA" id="ARBA00012438"/>
    </source>
</evidence>
<dbReference type="EMBL" id="BBPA01000019">
    <property type="protein sequence ID" value="GAL92233.1"/>
    <property type="molecule type" value="Genomic_DNA"/>
</dbReference>
<dbReference type="RefSeq" id="WP_045357954.1">
    <property type="nucleotide sequence ID" value="NZ_BBPA01000019.1"/>
</dbReference>
<dbReference type="SMART" id="SM00065">
    <property type="entry name" value="GAF"/>
    <property type="match status" value="1"/>
</dbReference>
<keyword evidence="4" id="KW-0808">Transferase</keyword>
<dbReference type="InterPro" id="IPR050736">
    <property type="entry name" value="Sensor_HK_Regulatory"/>
</dbReference>
<reference evidence="9" key="1">
    <citation type="journal article" date="2015" name="Genome">
        <title>Whole Genome Sequence of the Non-Microcystin-Producing Microcystis aeruginosa Strain NIES-44.</title>
        <authorList>
            <person name="Okano K."/>
            <person name="Miyata N."/>
            <person name="Ozaki Y."/>
        </authorList>
    </citation>
    <scope>NUCLEOTIDE SEQUENCE [LARGE SCALE GENOMIC DNA]</scope>
    <source>
        <strain evidence="9">NIES-44</strain>
    </source>
</reference>